<evidence type="ECO:0000313" key="2">
    <source>
        <dbReference type="EMBL" id="KAF2154586.1"/>
    </source>
</evidence>
<dbReference type="EMBL" id="ML996083">
    <property type="protein sequence ID" value="KAF2154586.1"/>
    <property type="molecule type" value="Genomic_DNA"/>
</dbReference>
<evidence type="ECO:0000256" key="1">
    <source>
        <dbReference type="SAM" id="SignalP"/>
    </source>
</evidence>
<keyword evidence="3" id="KW-1185">Reference proteome</keyword>
<evidence type="ECO:0008006" key="4">
    <source>
        <dbReference type="Google" id="ProtNLM"/>
    </source>
</evidence>
<organism evidence="2 3">
    <name type="scientific">Myriangium duriaei CBS 260.36</name>
    <dbReference type="NCBI Taxonomy" id="1168546"/>
    <lineage>
        <taxon>Eukaryota</taxon>
        <taxon>Fungi</taxon>
        <taxon>Dikarya</taxon>
        <taxon>Ascomycota</taxon>
        <taxon>Pezizomycotina</taxon>
        <taxon>Dothideomycetes</taxon>
        <taxon>Dothideomycetidae</taxon>
        <taxon>Myriangiales</taxon>
        <taxon>Myriangiaceae</taxon>
        <taxon>Myriangium</taxon>
    </lineage>
</organism>
<proteinExistence type="predicted"/>
<feature type="chain" id="PRO_5040430939" description="Secreted protein" evidence="1">
    <location>
        <begin position="23"/>
        <end position="81"/>
    </location>
</feature>
<protein>
    <recommendedName>
        <fullName evidence="4">Secreted protein</fullName>
    </recommendedName>
</protein>
<dbReference type="AlphaFoldDB" id="A0A9P4MPD7"/>
<comment type="caution">
    <text evidence="2">The sequence shown here is derived from an EMBL/GenBank/DDBJ whole genome shotgun (WGS) entry which is preliminary data.</text>
</comment>
<gene>
    <name evidence="2" type="ORF">K461DRAFT_275711</name>
</gene>
<name>A0A9P4MPD7_9PEZI</name>
<feature type="signal peptide" evidence="1">
    <location>
        <begin position="1"/>
        <end position="22"/>
    </location>
</feature>
<sequence length="81" mass="8447">MVVATQAVKSMLCLLLAPLVHASVLLGSVFLADRIALADKDFLLLCPTSATAPPGKSTPPNVSCASLLVEGYLFGVHRLGR</sequence>
<evidence type="ECO:0000313" key="3">
    <source>
        <dbReference type="Proteomes" id="UP000799439"/>
    </source>
</evidence>
<dbReference type="Proteomes" id="UP000799439">
    <property type="component" value="Unassembled WGS sequence"/>
</dbReference>
<reference evidence="2" key="1">
    <citation type="journal article" date="2020" name="Stud. Mycol.">
        <title>101 Dothideomycetes genomes: a test case for predicting lifestyles and emergence of pathogens.</title>
        <authorList>
            <person name="Haridas S."/>
            <person name="Albert R."/>
            <person name="Binder M."/>
            <person name="Bloem J."/>
            <person name="Labutti K."/>
            <person name="Salamov A."/>
            <person name="Andreopoulos B."/>
            <person name="Baker S."/>
            <person name="Barry K."/>
            <person name="Bills G."/>
            <person name="Bluhm B."/>
            <person name="Cannon C."/>
            <person name="Castanera R."/>
            <person name="Culley D."/>
            <person name="Daum C."/>
            <person name="Ezra D."/>
            <person name="Gonzalez J."/>
            <person name="Henrissat B."/>
            <person name="Kuo A."/>
            <person name="Liang C."/>
            <person name="Lipzen A."/>
            <person name="Lutzoni F."/>
            <person name="Magnuson J."/>
            <person name="Mondo S."/>
            <person name="Nolan M."/>
            <person name="Ohm R."/>
            <person name="Pangilinan J."/>
            <person name="Park H.-J."/>
            <person name="Ramirez L."/>
            <person name="Alfaro M."/>
            <person name="Sun H."/>
            <person name="Tritt A."/>
            <person name="Yoshinaga Y."/>
            <person name="Zwiers L.-H."/>
            <person name="Turgeon B."/>
            <person name="Goodwin S."/>
            <person name="Spatafora J."/>
            <person name="Crous P."/>
            <person name="Grigoriev I."/>
        </authorList>
    </citation>
    <scope>NUCLEOTIDE SEQUENCE</scope>
    <source>
        <strain evidence="2">CBS 260.36</strain>
    </source>
</reference>
<keyword evidence="1" id="KW-0732">Signal</keyword>
<accession>A0A9P4MPD7</accession>